<dbReference type="Proteomes" id="UP000617355">
    <property type="component" value="Unassembled WGS sequence"/>
</dbReference>
<gene>
    <name evidence="2" type="ORF">GCM10011358_15510</name>
</gene>
<keyword evidence="3" id="KW-1185">Reference proteome</keyword>
<name>A0ABQ1QMI7_9RHOB</name>
<sequence>MKRMVLALGFALAGAGMSAPLHAEGGLAFQPVAPEGLDATATEMVAALQAGMPAQMAAFEQAGFGFYGALAVPQGVELGPEKLASVANHATPDAAQSAVLEVCAQQTGAACTVIGLLVPAPE</sequence>
<dbReference type="EMBL" id="BMGI01000002">
    <property type="protein sequence ID" value="GGD32309.1"/>
    <property type="molecule type" value="Genomic_DNA"/>
</dbReference>
<protein>
    <recommendedName>
        <fullName evidence="4">5-aminolevulic acid synthase</fullName>
    </recommendedName>
</protein>
<evidence type="ECO:0000313" key="2">
    <source>
        <dbReference type="EMBL" id="GGD32309.1"/>
    </source>
</evidence>
<evidence type="ECO:0000256" key="1">
    <source>
        <dbReference type="SAM" id="SignalP"/>
    </source>
</evidence>
<proteinExistence type="predicted"/>
<accession>A0ABQ1QMI7</accession>
<organism evidence="2 3">
    <name type="scientific">Sinisalibacter lacisalsi</name>
    <dbReference type="NCBI Taxonomy" id="1526570"/>
    <lineage>
        <taxon>Bacteria</taxon>
        <taxon>Pseudomonadati</taxon>
        <taxon>Pseudomonadota</taxon>
        <taxon>Alphaproteobacteria</taxon>
        <taxon>Rhodobacterales</taxon>
        <taxon>Roseobacteraceae</taxon>
        <taxon>Sinisalibacter</taxon>
    </lineage>
</organism>
<comment type="caution">
    <text evidence="2">The sequence shown here is derived from an EMBL/GenBank/DDBJ whole genome shotgun (WGS) entry which is preliminary data.</text>
</comment>
<evidence type="ECO:0008006" key="4">
    <source>
        <dbReference type="Google" id="ProtNLM"/>
    </source>
</evidence>
<evidence type="ECO:0000313" key="3">
    <source>
        <dbReference type="Proteomes" id="UP000617355"/>
    </source>
</evidence>
<feature type="signal peptide" evidence="1">
    <location>
        <begin position="1"/>
        <end position="23"/>
    </location>
</feature>
<keyword evidence="1" id="KW-0732">Signal</keyword>
<reference evidence="3" key="1">
    <citation type="journal article" date="2019" name="Int. J. Syst. Evol. Microbiol.">
        <title>The Global Catalogue of Microorganisms (GCM) 10K type strain sequencing project: providing services to taxonomists for standard genome sequencing and annotation.</title>
        <authorList>
            <consortium name="The Broad Institute Genomics Platform"/>
            <consortium name="The Broad Institute Genome Sequencing Center for Infectious Disease"/>
            <person name="Wu L."/>
            <person name="Ma J."/>
        </authorList>
    </citation>
    <scope>NUCLEOTIDE SEQUENCE [LARGE SCALE GENOMIC DNA]</scope>
    <source>
        <strain evidence="3">CGMCC 1.12922</strain>
    </source>
</reference>
<dbReference type="RefSeq" id="WP_188527061.1">
    <property type="nucleotide sequence ID" value="NZ_BMGI01000002.1"/>
</dbReference>
<feature type="chain" id="PRO_5046179966" description="5-aminolevulic acid synthase" evidence="1">
    <location>
        <begin position="24"/>
        <end position="122"/>
    </location>
</feature>